<feature type="non-terminal residue" evidence="2">
    <location>
        <position position="1"/>
    </location>
</feature>
<evidence type="ECO:0000256" key="1">
    <source>
        <dbReference type="SAM" id="MobiDB-lite"/>
    </source>
</evidence>
<keyword evidence="3" id="KW-1185">Reference proteome</keyword>
<dbReference type="AlphaFoldDB" id="A0AA39XMR1"/>
<dbReference type="Proteomes" id="UP001174934">
    <property type="component" value="Unassembled WGS sequence"/>
</dbReference>
<name>A0AA39XMR1_9PEZI</name>
<gene>
    <name evidence="2" type="ORF">B0T17DRAFT_93298</name>
</gene>
<comment type="caution">
    <text evidence="2">The sequence shown here is derived from an EMBL/GenBank/DDBJ whole genome shotgun (WGS) entry which is preliminary data.</text>
</comment>
<feature type="compositionally biased region" description="Low complexity" evidence="1">
    <location>
        <begin position="175"/>
        <end position="187"/>
    </location>
</feature>
<evidence type="ECO:0000313" key="3">
    <source>
        <dbReference type="Proteomes" id="UP001174934"/>
    </source>
</evidence>
<evidence type="ECO:0000313" key="2">
    <source>
        <dbReference type="EMBL" id="KAK0636887.1"/>
    </source>
</evidence>
<feature type="compositionally biased region" description="Polar residues" evidence="1">
    <location>
        <begin position="163"/>
        <end position="174"/>
    </location>
</feature>
<organism evidence="2 3">
    <name type="scientific">Bombardia bombarda</name>
    <dbReference type="NCBI Taxonomy" id="252184"/>
    <lineage>
        <taxon>Eukaryota</taxon>
        <taxon>Fungi</taxon>
        <taxon>Dikarya</taxon>
        <taxon>Ascomycota</taxon>
        <taxon>Pezizomycotina</taxon>
        <taxon>Sordariomycetes</taxon>
        <taxon>Sordariomycetidae</taxon>
        <taxon>Sordariales</taxon>
        <taxon>Lasiosphaeriaceae</taxon>
        <taxon>Bombardia</taxon>
    </lineage>
</organism>
<sequence length="198" mass="21862">HTPPSGRVPGLGLSCLSTDPRALPDSFLFRRWTFKLVKPVPHVRCQAQRRLPWGPKYLKPPAALGFLSTAYPQEPQKTLSSSILCSSPSKLFNPPPLGPHSTIIHHLRLSWSPSDSPTTCLAYLVNHYQTTHTQPTSSALSSLPLHSKEPQYSHTTIRPQFSSIPKQKWPSRNISRSSTTAARSAARQLISAPMTTAL</sequence>
<accession>A0AA39XMR1</accession>
<feature type="region of interest" description="Disordered" evidence="1">
    <location>
        <begin position="163"/>
        <end position="198"/>
    </location>
</feature>
<proteinExistence type="predicted"/>
<reference evidence="2" key="1">
    <citation type="submission" date="2023-06" db="EMBL/GenBank/DDBJ databases">
        <title>Genome-scale phylogeny and comparative genomics of the fungal order Sordariales.</title>
        <authorList>
            <consortium name="Lawrence Berkeley National Laboratory"/>
            <person name="Hensen N."/>
            <person name="Bonometti L."/>
            <person name="Westerberg I."/>
            <person name="Brannstrom I.O."/>
            <person name="Guillou S."/>
            <person name="Cros-Aarteil S."/>
            <person name="Calhoun S."/>
            <person name="Haridas S."/>
            <person name="Kuo A."/>
            <person name="Mondo S."/>
            <person name="Pangilinan J."/>
            <person name="Riley R."/>
            <person name="LaButti K."/>
            <person name="Andreopoulos B."/>
            <person name="Lipzen A."/>
            <person name="Chen C."/>
            <person name="Yanf M."/>
            <person name="Daum C."/>
            <person name="Ng V."/>
            <person name="Clum A."/>
            <person name="Steindorff A."/>
            <person name="Ohm R."/>
            <person name="Martin F."/>
            <person name="Silar P."/>
            <person name="Natvig D."/>
            <person name="Lalanne C."/>
            <person name="Gautier V."/>
            <person name="Ament-velasquez S.L."/>
            <person name="Kruys A."/>
            <person name="Hutchinson M.I."/>
            <person name="Powell A.J."/>
            <person name="Barry K."/>
            <person name="Miller A.N."/>
            <person name="Grigoriev I.V."/>
            <person name="Debuchy R."/>
            <person name="Gladieux P."/>
            <person name="Thoren M.H."/>
            <person name="Johannesson H."/>
        </authorList>
    </citation>
    <scope>NUCLEOTIDE SEQUENCE</scope>
    <source>
        <strain evidence="2">SMH3391-2</strain>
    </source>
</reference>
<dbReference type="EMBL" id="JAULSR010000001">
    <property type="protein sequence ID" value="KAK0636887.1"/>
    <property type="molecule type" value="Genomic_DNA"/>
</dbReference>
<protein>
    <submittedName>
        <fullName evidence="2">Uncharacterized protein</fullName>
    </submittedName>
</protein>